<name>A0A1H9CDT5_9ACTN</name>
<dbReference type="RefSeq" id="WP_091178090.1">
    <property type="nucleotide sequence ID" value="NZ_FOFA01000002.1"/>
</dbReference>
<dbReference type="STRING" id="1036181.SAMN05421756_102171"/>
<sequence>MSAIDDIVASLPMSDLAGRVGSDPQSTEAAVRQVLPALLGGLHANAQDPAGASSLAGALGQHSPDLVDGGVDLAQVDPGDGSKIVSNIFGGQTDEVAQTLGGSLGGQTGLVQKLLPILAPIVLSYLAQRLGGQAQQGQGGGLADVLGGLLGGQGQGQAAGSGGLGGLLGGLLGGQGGGSQGGLGDVLGGLLGGGRR</sequence>
<dbReference type="EMBL" id="FOFA01000002">
    <property type="protein sequence ID" value="SEP99312.1"/>
    <property type="molecule type" value="Genomic_DNA"/>
</dbReference>
<proteinExistence type="predicted"/>
<gene>
    <name evidence="1" type="ORF">SAMN05421756_102171</name>
</gene>
<organism evidence="1 2">
    <name type="scientific">Microlunatus flavus</name>
    <dbReference type="NCBI Taxonomy" id="1036181"/>
    <lineage>
        <taxon>Bacteria</taxon>
        <taxon>Bacillati</taxon>
        <taxon>Actinomycetota</taxon>
        <taxon>Actinomycetes</taxon>
        <taxon>Propionibacteriales</taxon>
        <taxon>Propionibacteriaceae</taxon>
        <taxon>Microlunatus</taxon>
    </lineage>
</organism>
<dbReference type="Proteomes" id="UP000198504">
    <property type="component" value="Unassembled WGS sequence"/>
</dbReference>
<dbReference type="AlphaFoldDB" id="A0A1H9CDT5"/>
<evidence type="ECO:0008006" key="3">
    <source>
        <dbReference type="Google" id="ProtNLM"/>
    </source>
</evidence>
<dbReference type="InterPro" id="IPR009282">
    <property type="entry name" value="DUF937"/>
</dbReference>
<evidence type="ECO:0000313" key="2">
    <source>
        <dbReference type="Proteomes" id="UP000198504"/>
    </source>
</evidence>
<keyword evidence="2" id="KW-1185">Reference proteome</keyword>
<dbReference type="Pfam" id="PF06078">
    <property type="entry name" value="DUF937"/>
    <property type="match status" value="1"/>
</dbReference>
<dbReference type="OrthoDB" id="3577641at2"/>
<evidence type="ECO:0000313" key="1">
    <source>
        <dbReference type="EMBL" id="SEP99312.1"/>
    </source>
</evidence>
<protein>
    <recommendedName>
        <fullName evidence="3">DUF937 domain-containing protein</fullName>
    </recommendedName>
</protein>
<accession>A0A1H9CDT5</accession>
<reference evidence="2" key="1">
    <citation type="submission" date="2016-10" db="EMBL/GenBank/DDBJ databases">
        <authorList>
            <person name="Varghese N."/>
            <person name="Submissions S."/>
        </authorList>
    </citation>
    <scope>NUCLEOTIDE SEQUENCE [LARGE SCALE GENOMIC DNA]</scope>
    <source>
        <strain evidence="2">CGMCC 4.6856</strain>
    </source>
</reference>